<accession>A0A914BRD6</accession>
<feature type="region of interest" description="Disordered" evidence="7">
    <location>
        <begin position="312"/>
        <end position="359"/>
    </location>
</feature>
<dbReference type="FunFam" id="1.20.5.170:FF:000007">
    <property type="entry name" value="hepatic leukemia factor isoform X2"/>
    <property type="match status" value="1"/>
</dbReference>
<comment type="subcellular location">
    <subcellularLocation>
        <location evidence="1">Nucleus</location>
    </subcellularLocation>
</comment>
<evidence type="ECO:0000256" key="4">
    <source>
        <dbReference type="ARBA" id="ARBA00023125"/>
    </source>
</evidence>
<dbReference type="OrthoDB" id="6022300at2759"/>
<dbReference type="PROSITE" id="PS50217">
    <property type="entry name" value="BZIP"/>
    <property type="match status" value="1"/>
</dbReference>
<keyword evidence="5" id="KW-0804">Transcription</keyword>
<dbReference type="OMA" id="MARWHLV"/>
<dbReference type="SUPFAM" id="SSF57959">
    <property type="entry name" value="Leucine zipper domain"/>
    <property type="match status" value="1"/>
</dbReference>
<feature type="compositionally biased region" description="Basic and acidic residues" evidence="7">
    <location>
        <begin position="328"/>
        <end position="359"/>
    </location>
</feature>
<dbReference type="CDD" id="cd14695">
    <property type="entry name" value="bZIP_HLF"/>
    <property type="match status" value="1"/>
</dbReference>
<dbReference type="RefSeq" id="XP_038078530.1">
    <property type="nucleotide sequence ID" value="XM_038222602.1"/>
</dbReference>
<dbReference type="PANTHER" id="PTHR11988">
    <property type="entry name" value="THYROTROPH EMBRYONIC FACTOR RELATED"/>
    <property type="match status" value="1"/>
</dbReference>
<dbReference type="Proteomes" id="UP000887568">
    <property type="component" value="Unplaced"/>
</dbReference>
<dbReference type="GO" id="GO:0005634">
    <property type="term" value="C:nucleus"/>
    <property type="evidence" value="ECO:0007669"/>
    <property type="project" value="UniProtKB-SubCell"/>
</dbReference>
<evidence type="ECO:0000313" key="10">
    <source>
        <dbReference type="Proteomes" id="UP000887568"/>
    </source>
</evidence>
<evidence type="ECO:0000256" key="7">
    <source>
        <dbReference type="SAM" id="MobiDB-lite"/>
    </source>
</evidence>
<evidence type="ECO:0000313" key="9">
    <source>
        <dbReference type="EnsemblMetazoa" id="XP_038078530.1"/>
    </source>
</evidence>
<feature type="region of interest" description="Disordered" evidence="7">
    <location>
        <begin position="259"/>
        <end position="297"/>
    </location>
</feature>
<dbReference type="InterPro" id="IPR004827">
    <property type="entry name" value="bZIP"/>
</dbReference>
<evidence type="ECO:0000259" key="8">
    <source>
        <dbReference type="PROSITE" id="PS50217"/>
    </source>
</evidence>
<feature type="compositionally biased region" description="Basic and acidic residues" evidence="7">
    <location>
        <begin position="123"/>
        <end position="133"/>
    </location>
</feature>
<evidence type="ECO:0000256" key="6">
    <source>
        <dbReference type="ARBA" id="ARBA00023242"/>
    </source>
</evidence>
<feature type="region of interest" description="Disordered" evidence="7">
    <location>
        <begin position="99"/>
        <end position="133"/>
    </location>
</feature>
<keyword evidence="3" id="KW-0805">Transcription regulation</keyword>
<comment type="similarity">
    <text evidence="2">Belongs to the bZIP family. PAR subfamily.</text>
</comment>
<protein>
    <recommendedName>
        <fullName evidence="8">BZIP domain-containing protein</fullName>
    </recommendedName>
</protein>
<dbReference type="Pfam" id="PF07716">
    <property type="entry name" value="bZIP_2"/>
    <property type="match status" value="1"/>
</dbReference>
<evidence type="ECO:0000256" key="1">
    <source>
        <dbReference type="ARBA" id="ARBA00004123"/>
    </source>
</evidence>
<feature type="compositionally biased region" description="Polar residues" evidence="7">
    <location>
        <begin position="111"/>
        <end position="120"/>
    </location>
</feature>
<keyword evidence="4" id="KW-0238">DNA-binding</keyword>
<dbReference type="EnsemblMetazoa" id="XM_038222602.1">
    <property type="protein sequence ID" value="XP_038078530.1"/>
    <property type="gene ID" value="LOC119745925"/>
</dbReference>
<keyword evidence="6" id="KW-0539">Nucleus</keyword>
<feature type="compositionally biased region" description="Polar residues" evidence="7">
    <location>
        <begin position="56"/>
        <end position="70"/>
    </location>
</feature>
<evidence type="ECO:0000256" key="2">
    <source>
        <dbReference type="ARBA" id="ARBA00009208"/>
    </source>
</evidence>
<dbReference type="GO" id="GO:0000981">
    <property type="term" value="F:DNA-binding transcription factor activity, RNA polymerase II-specific"/>
    <property type="evidence" value="ECO:0007669"/>
    <property type="project" value="TreeGrafter"/>
</dbReference>
<name>A0A914BRD6_PATMI</name>
<organism evidence="9 10">
    <name type="scientific">Patiria miniata</name>
    <name type="common">Bat star</name>
    <name type="synonym">Asterina miniata</name>
    <dbReference type="NCBI Taxonomy" id="46514"/>
    <lineage>
        <taxon>Eukaryota</taxon>
        <taxon>Metazoa</taxon>
        <taxon>Echinodermata</taxon>
        <taxon>Eleutherozoa</taxon>
        <taxon>Asterozoa</taxon>
        <taxon>Asteroidea</taxon>
        <taxon>Valvatacea</taxon>
        <taxon>Valvatida</taxon>
        <taxon>Asterinidae</taxon>
        <taxon>Patiria</taxon>
    </lineage>
</organism>
<dbReference type="InterPro" id="IPR046347">
    <property type="entry name" value="bZIP_sf"/>
</dbReference>
<evidence type="ECO:0000256" key="5">
    <source>
        <dbReference type="ARBA" id="ARBA00023163"/>
    </source>
</evidence>
<evidence type="ECO:0000256" key="3">
    <source>
        <dbReference type="ARBA" id="ARBA00023015"/>
    </source>
</evidence>
<sequence length="398" mass="44603">MYNTKHTTTLLKTCQLKSRILPWNYTWNNNSMDTIVLQKYEPCIQGGSFDRWPAISMSSHENSPSHTGTTPGKKDPHSPPDSDEEPTDLVMNIKEEPADDGYQEDCHDNGETMNQNSPDTQETEGRGEAESESDYYKEINIPRVVVSQKSETKQTKMVLPPCISVPVPNGGSIRPFKPVGSSSRDLTFTSTPPTITSKRLVPISIKTSVPIPIALTLSKPEAEPKTKPSILDSQAQAHHLMTLATEADKILKKQENRLKNETGLSSEHSPEGKLSNSDEDNMCSSSDSSGGGMDSFFNTNDQTLTLIQRRAAEASISSTKKSKRKRSQLPDDMKDDTYWERRRKNNEAAKRSRDARRAKEDQIAIRAALLEQENMRLRIEVAALKEETHRLKGLLYEK</sequence>
<dbReference type="Gene3D" id="1.20.5.170">
    <property type="match status" value="1"/>
</dbReference>
<keyword evidence="10" id="KW-1185">Reference proteome</keyword>
<dbReference type="PANTHER" id="PTHR11988:SF56">
    <property type="entry name" value="TRANSCRIPTION FACTOR CES-2"/>
    <property type="match status" value="1"/>
</dbReference>
<dbReference type="GO" id="GO:0000978">
    <property type="term" value="F:RNA polymerase II cis-regulatory region sequence-specific DNA binding"/>
    <property type="evidence" value="ECO:0007669"/>
    <property type="project" value="TreeGrafter"/>
</dbReference>
<dbReference type="InterPro" id="IPR040223">
    <property type="entry name" value="PAR_bZIP"/>
</dbReference>
<dbReference type="AlphaFoldDB" id="A0A914BRD6"/>
<reference evidence="9" key="1">
    <citation type="submission" date="2022-11" db="UniProtKB">
        <authorList>
            <consortium name="EnsemblMetazoa"/>
        </authorList>
    </citation>
    <scope>IDENTIFICATION</scope>
</reference>
<proteinExistence type="inferred from homology"/>
<dbReference type="SMART" id="SM00338">
    <property type="entry name" value="BRLZ"/>
    <property type="match status" value="1"/>
</dbReference>
<feature type="domain" description="BZIP" evidence="8">
    <location>
        <begin position="335"/>
        <end position="398"/>
    </location>
</feature>
<dbReference type="GeneID" id="119745925"/>
<feature type="region of interest" description="Disordered" evidence="7">
    <location>
        <begin position="52"/>
        <end position="87"/>
    </location>
</feature>